<comment type="caution">
    <text evidence="3">The sequence shown here is derived from an EMBL/GenBank/DDBJ whole genome shotgun (WGS) entry which is preliminary data.</text>
</comment>
<protein>
    <submittedName>
        <fullName evidence="3">Enoyl-CoA hydratase</fullName>
        <ecNumber evidence="3">4.2.1.17</ecNumber>
    </submittedName>
</protein>
<evidence type="ECO:0000256" key="1">
    <source>
        <dbReference type="ARBA" id="ARBA00005254"/>
    </source>
</evidence>
<dbReference type="InterPro" id="IPR014748">
    <property type="entry name" value="Enoyl-CoA_hydra_C"/>
</dbReference>
<evidence type="ECO:0000313" key="3">
    <source>
        <dbReference type="EMBL" id="OWQ86877.1"/>
    </source>
</evidence>
<dbReference type="AlphaFoldDB" id="A0A246J2Q0"/>
<dbReference type="PANTHER" id="PTHR42964">
    <property type="entry name" value="ENOYL-COA HYDRATASE"/>
    <property type="match status" value="1"/>
</dbReference>
<dbReference type="EC" id="4.2.1.17" evidence="3"/>
<comment type="similarity">
    <text evidence="1 2">Belongs to the enoyl-CoA hydratase/isomerase family.</text>
</comment>
<dbReference type="InterPro" id="IPR001753">
    <property type="entry name" value="Enoyl-CoA_hydra/iso"/>
</dbReference>
<dbReference type="EMBL" id="NIOF01000010">
    <property type="protein sequence ID" value="OWQ86877.1"/>
    <property type="molecule type" value="Genomic_DNA"/>
</dbReference>
<name>A0A246J2Q0_9BURK</name>
<evidence type="ECO:0000256" key="2">
    <source>
        <dbReference type="RuleBase" id="RU003707"/>
    </source>
</evidence>
<reference evidence="3 4" key="1">
    <citation type="journal article" date="2008" name="Int. J. Syst. Evol. Microbiol.">
        <title>Description of Roseateles aquatilis sp. nov. and Roseateles terrae sp. nov., in the class Betaproteobacteria, and emended description of the genus Roseateles.</title>
        <authorList>
            <person name="Gomila M."/>
            <person name="Bowien B."/>
            <person name="Falsen E."/>
            <person name="Moore E.R."/>
            <person name="Lalucat J."/>
        </authorList>
    </citation>
    <scope>NUCLEOTIDE SEQUENCE [LARGE SCALE GENOMIC DNA]</scope>
    <source>
        <strain evidence="3 4">CCUG 48205</strain>
    </source>
</reference>
<dbReference type="GO" id="GO:0004300">
    <property type="term" value="F:enoyl-CoA hydratase activity"/>
    <property type="evidence" value="ECO:0007669"/>
    <property type="project" value="UniProtKB-EC"/>
</dbReference>
<dbReference type="SUPFAM" id="SSF52096">
    <property type="entry name" value="ClpP/crotonase"/>
    <property type="match status" value="1"/>
</dbReference>
<dbReference type="InterPro" id="IPR018376">
    <property type="entry name" value="Enoyl-CoA_hyd/isom_CS"/>
</dbReference>
<dbReference type="OrthoDB" id="9807606at2"/>
<dbReference type="Gene3D" id="1.10.12.10">
    <property type="entry name" value="Lyase 2-enoyl-coa Hydratase, Chain A, domain 2"/>
    <property type="match status" value="1"/>
</dbReference>
<keyword evidence="4" id="KW-1185">Reference proteome</keyword>
<gene>
    <name evidence="3" type="ORF">CDN99_19400</name>
</gene>
<proteinExistence type="inferred from homology"/>
<dbReference type="InterPro" id="IPR029045">
    <property type="entry name" value="ClpP/crotonase-like_dom_sf"/>
</dbReference>
<dbReference type="PANTHER" id="PTHR42964:SF1">
    <property type="entry name" value="POLYKETIDE BIOSYNTHESIS ENOYL-COA HYDRATASE PKSH-RELATED"/>
    <property type="match status" value="1"/>
</dbReference>
<organism evidence="3 4">
    <name type="scientific">Roseateles aquatilis</name>
    <dbReference type="NCBI Taxonomy" id="431061"/>
    <lineage>
        <taxon>Bacteria</taxon>
        <taxon>Pseudomonadati</taxon>
        <taxon>Pseudomonadota</taxon>
        <taxon>Betaproteobacteria</taxon>
        <taxon>Burkholderiales</taxon>
        <taxon>Sphaerotilaceae</taxon>
        <taxon>Roseateles</taxon>
    </lineage>
</organism>
<dbReference type="Proteomes" id="UP000197468">
    <property type="component" value="Unassembled WGS sequence"/>
</dbReference>
<dbReference type="CDD" id="cd06558">
    <property type="entry name" value="crotonase-like"/>
    <property type="match status" value="1"/>
</dbReference>
<dbReference type="Gene3D" id="3.90.226.10">
    <property type="entry name" value="2-enoyl-CoA Hydratase, Chain A, domain 1"/>
    <property type="match status" value="1"/>
</dbReference>
<sequence length="281" mass="29536">MIPADSSAAIADGAATATDFPVPTTLRVTREGAVARVTLNRPDVRNAFNDTVIGELTAVFDALGRDASLRAIVLGAEGKAFCAGADLNWMKAMAGYSWDENHADAGRLARMLWTIYSCPVPVIARVQGDVYAGGVGLVSVCDIVVATDGAGFCLSEARLGLLPATIGPYVVRALGEQASRRYFVTAERFSAADAHRLGLVHEVAAADQLDATVDAFVAALLANGPMAVRACKRLVQDVAHAPITPTLRDDTARRIADIRASAEGRDGVQSFLSKGKPSWLA</sequence>
<accession>A0A246J2Q0</accession>
<keyword evidence="3" id="KW-0456">Lyase</keyword>
<evidence type="ECO:0000313" key="4">
    <source>
        <dbReference type="Proteomes" id="UP000197468"/>
    </source>
</evidence>
<dbReference type="InterPro" id="IPR051683">
    <property type="entry name" value="Enoyl-CoA_Hydratase/Isomerase"/>
</dbReference>
<dbReference type="PROSITE" id="PS00166">
    <property type="entry name" value="ENOYL_COA_HYDRATASE"/>
    <property type="match status" value="1"/>
</dbReference>
<dbReference type="RefSeq" id="WP_088386545.1">
    <property type="nucleotide sequence ID" value="NZ_NIOF01000010.1"/>
</dbReference>
<dbReference type="Pfam" id="PF00378">
    <property type="entry name" value="ECH_1"/>
    <property type="match status" value="1"/>
</dbReference>